<feature type="region of interest" description="Disordered" evidence="1">
    <location>
        <begin position="41"/>
        <end position="112"/>
    </location>
</feature>
<keyword evidence="3" id="KW-1185">Reference proteome</keyword>
<protein>
    <recommendedName>
        <fullName evidence="4">Reverse transcriptase</fullName>
    </recommendedName>
</protein>
<gene>
    <name evidence="2" type="ORF">PHYSODRAFT_256073</name>
</gene>
<dbReference type="EMBL" id="JH159151">
    <property type="protein sequence ID" value="EGZ28167.1"/>
    <property type="molecule type" value="Genomic_DNA"/>
</dbReference>
<evidence type="ECO:0000313" key="2">
    <source>
        <dbReference type="EMBL" id="EGZ28167.1"/>
    </source>
</evidence>
<accession>G4YIP3</accession>
<dbReference type="AlphaFoldDB" id="G4YIP3"/>
<dbReference type="Proteomes" id="UP000002640">
    <property type="component" value="Unassembled WGS sequence"/>
</dbReference>
<dbReference type="InParanoid" id="G4YIP3"/>
<dbReference type="RefSeq" id="XP_009515442.1">
    <property type="nucleotide sequence ID" value="XM_009517147.1"/>
</dbReference>
<evidence type="ECO:0000256" key="1">
    <source>
        <dbReference type="SAM" id="MobiDB-lite"/>
    </source>
</evidence>
<name>G4YIP3_PHYSP</name>
<reference evidence="2 3" key="1">
    <citation type="journal article" date="2006" name="Science">
        <title>Phytophthora genome sequences uncover evolutionary origins and mechanisms of pathogenesis.</title>
        <authorList>
            <person name="Tyler B.M."/>
            <person name="Tripathy S."/>
            <person name="Zhang X."/>
            <person name="Dehal P."/>
            <person name="Jiang R.H."/>
            <person name="Aerts A."/>
            <person name="Arredondo F.D."/>
            <person name="Baxter L."/>
            <person name="Bensasson D."/>
            <person name="Beynon J.L."/>
            <person name="Chapman J."/>
            <person name="Damasceno C.M."/>
            <person name="Dorrance A.E."/>
            <person name="Dou D."/>
            <person name="Dickerman A.W."/>
            <person name="Dubchak I.L."/>
            <person name="Garbelotto M."/>
            <person name="Gijzen M."/>
            <person name="Gordon S.G."/>
            <person name="Govers F."/>
            <person name="Grunwald N.J."/>
            <person name="Huang W."/>
            <person name="Ivors K.L."/>
            <person name="Jones R.W."/>
            <person name="Kamoun S."/>
            <person name="Krampis K."/>
            <person name="Lamour K.H."/>
            <person name="Lee M.K."/>
            <person name="McDonald W.H."/>
            <person name="Medina M."/>
            <person name="Meijer H.J."/>
            <person name="Nordberg E.K."/>
            <person name="Maclean D.J."/>
            <person name="Ospina-Giraldo M.D."/>
            <person name="Morris P.F."/>
            <person name="Phuntumart V."/>
            <person name="Putnam N.H."/>
            <person name="Rash S."/>
            <person name="Rose J.K."/>
            <person name="Sakihama Y."/>
            <person name="Salamov A.A."/>
            <person name="Savidor A."/>
            <person name="Scheuring C.F."/>
            <person name="Smith B.M."/>
            <person name="Sobral B.W."/>
            <person name="Terry A."/>
            <person name="Torto-Alalibo T.A."/>
            <person name="Win J."/>
            <person name="Xu Z."/>
            <person name="Zhang H."/>
            <person name="Grigoriev I.V."/>
            <person name="Rokhsar D.S."/>
            <person name="Boore J.L."/>
        </authorList>
    </citation>
    <scope>NUCLEOTIDE SEQUENCE [LARGE SCALE GENOMIC DNA]</scope>
    <source>
        <strain evidence="2 3">P6497</strain>
    </source>
</reference>
<dbReference type="GeneID" id="20638697"/>
<dbReference type="KEGG" id="psoj:PHYSODRAFT_256073"/>
<organism evidence="2 3">
    <name type="scientific">Phytophthora sojae (strain P6497)</name>
    <name type="common">Soybean stem and root rot agent</name>
    <name type="synonym">Phytophthora megasperma f. sp. glycines</name>
    <dbReference type="NCBI Taxonomy" id="1094619"/>
    <lineage>
        <taxon>Eukaryota</taxon>
        <taxon>Sar</taxon>
        <taxon>Stramenopiles</taxon>
        <taxon>Oomycota</taxon>
        <taxon>Peronosporomycetes</taxon>
        <taxon>Peronosporales</taxon>
        <taxon>Peronosporaceae</taxon>
        <taxon>Phytophthora</taxon>
    </lineage>
</organism>
<sequence>MAEFAINNSVHASTGHTPFYVNAIRHPRLPSLLGMVAPSLSGGGSTTATQQPQNAADTCTVSAATTRKKKKKHASVQNTDADKSKKKKKIGSVQGTDTAKTNAEAGPTARNELNSFSSDAINFVQRRQAVIRTSHLARLARSGSPSGSEPLLQRVNALDQACDATSHVDRDVRRGLRGLSDLSPQDRHLLLQSGELPALMLFHSSDPLLERRAKVNPR</sequence>
<feature type="compositionally biased region" description="Polar residues" evidence="1">
    <location>
        <begin position="46"/>
        <end position="65"/>
    </location>
</feature>
<proteinExistence type="predicted"/>
<evidence type="ECO:0008006" key="4">
    <source>
        <dbReference type="Google" id="ProtNLM"/>
    </source>
</evidence>
<evidence type="ECO:0000313" key="3">
    <source>
        <dbReference type="Proteomes" id="UP000002640"/>
    </source>
</evidence>